<keyword evidence="1" id="KW-0812">Transmembrane</keyword>
<accession>A0ABZ0L115</accession>
<feature type="transmembrane region" description="Helical" evidence="1">
    <location>
        <begin position="247"/>
        <end position="264"/>
    </location>
</feature>
<dbReference type="EMBL" id="CP129118">
    <property type="protein sequence ID" value="WOV86302.1"/>
    <property type="molecule type" value="Genomic_DNA"/>
</dbReference>
<feature type="transmembrane region" description="Helical" evidence="1">
    <location>
        <begin position="214"/>
        <end position="235"/>
    </location>
</feature>
<protein>
    <submittedName>
        <fullName evidence="2">Uncharacterized protein</fullName>
    </submittedName>
</protein>
<evidence type="ECO:0000256" key="1">
    <source>
        <dbReference type="SAM" id="Phobius"/>
    </source>
</evidence>
<keyword evidence="1" id="KW-1133">Transmembrane helix</keyword>
<gene>
    <name evidence="2" type="ORF">QWT69_10155</name>
</gene>
<feature type="transmembrane region" description="Helical" evidence="1">
    <location>
        <begin position="49"/>
        <end position="68"/>
    </location>
</feature>
<dbReference type="Proteomes" id="UP001303902">
    <property type="component" value="Chromosome"/>
</dbReference>
<keyword evidence="1" id="KW-0472">Membrane</keyword>
<evidence type="ECO:0000313" key="3">
    <source>
        <dbReference type="Proteomes" id="UP001303902"/>
    </source>
</evidence>
<sequence length="330" mass="36375">MSTIQLITKTIPFLLMRLLIYGVFAVVALVFLGIMIGIGFLLHKVFGDSSMAFIVLMVITFGVIRGGLRFLEQYVLYIVKVGHISVVVELIKTGKIPEGKGQIAYGKEQVKQNFGTANVAFVVDKAVHGAVRQIQRWVLRVGDSFSFVPGIKNIIGIVNAIMSVSLNYIDEAVVSYIILRKNEKREENVWKSACDGVVLYAQSWKGILKTATGAVIFIFAFGIVTFLIFALPLMGLSKLLTLNNPDMGMFFGFIALIGAYILTLTMKRALIDPLVTIAMVNTYQKSIYNETPSVDLHNKLLGVSSKFKTLANKSKEPEPARKAEVVESAI</sequence>
<feature type="transmembrane region" description="Helical" evidence="1">
    <location>
        <begin position="18"/>
        <end position="42"/>
    </location>
</feature>
<organism evidence="2 3">
    <name type="scientific">Sporosarcina oncorhynchi</name>
    <dbReference type="NCBI Taxonomy" id="3056444"/>
    <lineage>
        <taxon>Bacteria</taxon>
        <taxon>Bacillati</taxon>
        <taxon>Bacillota</taxon>
        <taxon>Bacilli</taxon>
        <taxon>Bacillales</taxon>
        <taxon>Caryophanaceae</taxon>
        <taxon>Sporosarcina</taxon>
    </lineage>
</organism>
<name>A0ABZ0L115_9BACL</name>
<keyword evidence="3" id="KW-1185">Reference proteome</keyword>
<evidence type="ECO:0000313" key="2">
    <source>
        <dbReference type="EMBL" id="WOV86302.1"/>
    </source>
</evidence>
<proteinExistence type="predicted"/>
<reference evidence="2 3" key="1">
    <citation type="submission" date="2023-06" db="EMBL/GenBank/DDBJ databases">
        <title>Sporosarcina sp. nov., isolated from Korean tranditional fermented seafood 'Jeotgal'.</title>
        <authorList>
            <person name="Yang A.I."/>
            <person name="Shin N.-R."/>
        </authorList>
    </citation>
    <scope>NUCLEOTIDE SEQUENCE [LARGE SCALE GENOMIC DNA]</scope>
    <source>
        <strain evidence="2 3">T2O-4</strain>
    </source>
</reference>
<dbReference type="RefSeq" id="WP_317965351.1">
    <property type="nucleotide sequence ID" value="NZ_CP129118.1"/>
</dbReference>